<feature type="transmembrane region" description="Helical" evidence="16">
    <location>
        <begin position="160"/>
        <end position="185"/>
    </location>
</feature>
<feature type="transmembrane region" description="Helical" evidence="16">
    <location>
        <begin position="316"/>
        <end position="339"/>
    </location>
</feature>
<keyword evidence="9" id="KW-1278">Translocase</keyword>
<gene>
    <name evidence="18" type="primary">cox1</name>
</gene>
<comment type="similarity">
    <text evidence="3 15">Belongs to the heme-copper respiratory oxidase family.</text>
</comment>
<dbReference type="PRINTS" id="PR01165">
    <property type="entry name" value="CYCOXIDASEI"/>
</dbReference>
<keyword evidence="5 15" id="KW-0349">Heme</keyword>
<keyword evidence="7 15" id="KW-0812">Transmembrane</keyword>
<keyword evidence="11 16" id="KW-1133">Transmembrane helix</keyword>
<keyword evidence="15" id="KW-0999">Mitochondrion inner membrane</keyword>
<reference evidence="18" key="1">
    <citation type="journal article" date="2021" name="Sci. Rep.">
        <title>Diploid genomic architecture of Nitzschia inconspicua, an elite biomass production diatom.</title>
        <authorList>
            <person name="Oliver A."/>
            <person name="Podell S."/>
            <person name="Pinowska A."/>
            <person name="Traller J.C."/>
            <person name="Smith S.R."/>
            <person name="McClure R."/>
            <person name="Beliaev A."/>
            <person name="Bohutskyi P."/>
            <person name="Hill E.A."/>
            <person name="Rabines A."/>
            <person name="Zheng H."/>
            <person name="Allen L.Z."/>
            <person name="Kuo A."/>
            <person name="Grigoriev I.V."/>
            <person name="Allen A.E."/>
            <person name="Hazlebeck D."/>
            <person name="Allen E.E."/>
        </authorList>
    </citation>
    <scope>NUCLEOTIDE SEQUENCE</scope>
    <source>
        <strain evidence="18">Hildebrandi</strain>
    </source>
</reference>
<evidence type="ECO:0000313" key="19">
    <source>
        <dbReference type="Proteomes" id="UP000693970"/>
    </source>
</evidence>
<evidence type="ECO:0000256" key="13">
    <source>
        <dbReference type="ARBA" id="ARBA00023008"/>
    </source>
</evidence>
<dbReference type="UniPathway" id="UPA00705"/>
<protein>
    <recommendedName>
        <fullName evidence="15">Cytochrome c oxidase subunit 1</fullName>
        <ecNumber evidence="15">7.1.1.9</ecNumber>
    </recommendedName>
</protein>
<evidence type="ECO:0000256" key="6">
    <source>
        <dbReference type="ARBA" id="ARBA00022660"/>
    </source>
</evidence>
<sequence length="499" mass="55157">MGAVALNATTLDKVTSFIFRWLFSTNHKDIGTLYIIFGAISGIAGTALSLYIRITLSQPNNSFLEYNHHFYNLLNGLRFYPTMVMPILIGGYGNIFVPLMIGAPDMAFPRMNNISFWLLPPSLLLLIESVLCEAGVGTGWTVYPPLSGVIAHSGGSVDLAIFSLHLSGAASILGAINFICTIVNMRTESLPFHKLPLFVWAVFITAILLLLSLPVLAGAITMLLTDRNFNTTFFDPAGGGDPVLFQHLFWFFGHPEVYILILPGFGIISHIVVSASRKPIFGYLGMVYAMSSIGVLGFIVWAHHMYTVGLDIDTRAYFTAATMIIAVPTGIKVFSWLATLWGSSIEMKAPILFALGFIFLFTIGGVTGVALANSGLDVALHDTYYVVGHFHFLSMGAVFSIFAGQYYWFQKITGVTYSEILAQIHFWTFFVGVNLTFFPMHWLGAAGMPRRIPDYPDAFYLFNKIASWGSYISAASFVFFFVLIFEAFYSNRESETAHQ</sequence>
<dbReference type="CDD" id="cd01663">
    <property type="entry name" value="Cyt_c_Oxidase_I"/>
    <property type="match status" value="1"/>
</dbReference>
<dbReference type="GO" id="GO:0045277">
    <property type="term" value="C:respiratory chain complex IV"/>
    <property type="evidence" value="ECO:0007669"/>
    <property type="project" value="InterPro"/>
</dbReference>
<evidence type="ECO:0000256" key="3">
    <source>
        <dbReference type="ARBA" id="ARBA00009578"/>
    </source>
</evidence>
<dbReference type="InterPro" id="IPR023615">
    <property type="entry name" value="Cyt_c_Oxase_su1_BS"/>
</dbReference>
<keyword evidence="4 15" id="KW-0813">Transport</keyword>
<feature type="transmembrane region" description="Helical" evidence="16">
    <location>
        <begin position="351"/>
        <end position="372"/>
    </location>
</feature>
<dbReference type="FunFam" id="1.20.210.10:FF:000004">
    <property type="entry name" value="Cytochrome c oxidase subunit 1"/>
    <property type="match status" value="1"/>
</dbReference>
<dbReference type="EC" id="7.1.1.9" evidence="15"/>
<organism evidence="18 19">
    <name type="scientific">Nitzschia inconspicua</name>
    <dbReference type="NCBI Taxonomy" id="303405"/>
    <lineage>
        <taxon>Eukaryota</taxon>
        <taxon>Sar</taxon>
        <taxon>Stramenopiles</taxon>
        <taxon>Ochrophyta</taxon>
        <taxon>Bacillariophyta</taxon>
        <taxon>Bacillariophyceae</taxon>
        <taxon>Bacillariophycidae</taxon>
        <taxon>Bacillariales</taxon>
        <taxon>Bacillariaceae</taxon>
        <taxon>Nitzschia</taxon>
    </lineage>
</organism>
<feature type="domain" description="Cytochrome oxidase subunit I profile" evidence="17">
    <location>
        <begin position="21"/>
        <end position="499"/>
    </location>
</feature>
<dbReference type="GO" id="GO:0006123">
    <property type="term" value="P:mitochondrial electron transport, cytochrome c to oxygen"/>
    <property type="evidence" value="ECO:0007669"/>
    <property type="project" value="TreeGrafter"/>
</dbReference>
<dbReference type="GO" id="GO:0004129">
    <property type="term" value="F:cytochrome-c oxidase activity"/>
    <property type="evidence" value="ECO:0007669"/>
    <property type="project" value="UniProtKB-EC"/>
</dbReference>
<keyword evidence="8 15" id="KW-0479">Metal-binding</keyword>
<dbReference type="PROSITE" id="PS00077">
    <property type="entry name" value="COX1_CUB"/>
    <property type="match status" value="1"/>
</dbReference>
<dbReference type="GO" id="GO:0046872">
    <property type="term" value="F:metal ion binding"/>
    <property type="evidence" value="ECO:0007669"/>
    <property type="project" value="UniProtKB-KW"/>
</dbReference>
<dbReference type="Pfam" id="PF00115">
    <property type="entry name" value="COX1"/>
    <property type="match status" value="1"/>
</dbReference>
<dbReference type="GO" id="GO:0020037">
    <property type="term" value="F:heme binding"/>
    <property type="evidence" value="ECO:0007669"/>
    <property type="project" value="InterPro"/>
</dbReference>
<comment type="subcellular location">
    <subcellularLocation>
        <location evidence="1">Membrane</location>
        <topology evidence="1">Multi-pass membrane protein</topology>
    </subcellularLocation>
    <subcellularLocation>
        <location evidence="15">Mitochondrion inner membrane</location>
        <topology evidence="15">Multi-pass membrane protein</topology>
    </subcellularLocation>
</comment>
<dbReference type="PANTHER" id="PTHR10422">
    <property type="entry name" value="CYTOCHROME C OXIDASE SUBUNIT 1"/>
    <property type="match status" value="1"/>
</dbReference>
<proteinExistence type="inferred from homology"/>
<comment type="pathway">
    <text evidence="2 15">Energy metabolism; oxidative phosphorylation.</text>
</comment>
<keyword evidence="6 15" id="KW-0679">Respiratory chain</keyword>
<evidence type="ECO:0000256" key="15">
    <source>
        <dbReference type="RuleBase" id="RU000369"/>
    </source>
</evidence>
<comment type="catalytic activity">
    <reaction evidence="15">
        <text>4 Fe(II)-[cytochrome c] + O2 + 8 H(+)(in) = 4 Fe(III)-[cytochrome c] + 2 H2O + 4 H(+)(out)</text>
        <dbReference type="Rhea" id="RHEA:11436"/>
        <dbReference type="Rhea" id="RHEA-COMP:10350"/>
        <dbReference type="Rhea" id="RHEA-COMP:14399"/>
        <dbReference type="ChEBI" id="CHEBI:15377"/>
        <dbReference type="ChEBI" id="CHEBI:15378"/>
        <dbReference type="ChEBI" id="CHEBI:15379"/>
        <dbReference type="ChEBI" id="CHEBI:29033"/>
        <dbReference type="ChEBI" id="CHEBI:29034"/>
        <dbReference type="EC" id="7.1.1.9"/>
    </reaction>
</comment>
<keyword evidence="14 15" id="KW-0472">Membrane</keyword>
<evidence type="ECO:0000259" key="17">
    <source>
        <dbReference type="PROSITE" id="PS50855"/>
    </source>
</evidence>
<dbReference type="PANTHER" id="PTHR10422:SF18">
    <property type="entry name" value="CYTOCHROME C OXIDASE SUBUNIT 1"/>
    <property type="match status" value="1"/>
</dbReference>
<dbReference type="Proteomes" id="UP000693970">
    <property type="component" value="Mitochondrion MT"/>
</dbReference>
<dbReference type="InterPro" id="IPR033944">
    <property type="entry name" value="Cyt_c_oxase_su1_dom"/>
</dbReference>
<feature type="transmembrane region" description="Helical" evidence="16">
    <location>
        <begin position="79"/>
        <end position="102"/>
    </location>
</feature>
<keyword evidence="13 15" id="KW-0186">Copper</keyword>
<geneLocation type="mitochondrion" evidence="18"/>
<dbReference type="OrthoDB" id="192885at2759"/>
<evidence type="ECO:0000256" key="2">
    <source>
        <dbReference type="ARBA" id="ARBA00004673"/>
    </source>
</evidence>
<keyword evidence="19" id="KW-1185">Reference proteome</keyword>
<evidence type="ECO:0000256" key="4">
    <source>
        <dbReference type="ARBA" id="ARBA00022448"/>
    </source>
</evidence>
<dbReference type="InterPro" id="IPR023616">
    <property type="entry name" value="Cyt_c_oxase-like_su1_dom"/>
</dbReference>
<dbReference type="SUPFAM" id="SSF81442">
    <property type="entry name" value="Cytochrome c oxidase subunit I-like"/>
    <property type="match status" value="1"/>
</dbReference>
<evidence type="ECO:0000256" key="1">
    <source>
        <dbReference type="ARBA" id="ARBA00004141"/>
    </source>
</evidence>
<evidence type="ECO:0000256" key="9">
    <source>
        <dbReference type="ARBA" id="ARBA00022967"/>
    </source>
</evidence>
<feature type="transmembrane region" description="Helical" evidence="16">
    <location>
        <begin position="244"/>
        <end position="268"/>
    </location>
</feature>
<dbReference type="InterPro" id="IPR036927">
    <property type="entry name" value="Cyt_c_oxase-like_su1_sf"/>
</dbReference>
<evidence type="ECO:0000256" key="8">
    <source>
        <dbReference type="ARBA" id="ARBA00022723"/>
    </source>
</evidence>
<evidence type="ECO:0000313" key="18">
    <source>
        <dbReference type="EMBL" id="QXE46262.1"/>
    </source>
</evidence>
<feature type="transmembrane region" description="Helical" evidence="16">
    <location>
        <begin position="384"/>
        <end position="408"/>
    </location>
</feature>
<evidence type="ECO:0000256" key="12">
    <source>
        <dbReference type="ARBA" id="ARBA00023004"/>
    </source>
</evidence>
<dbReference type="Gene3D" id="1.20.210.10">
    <property type="entry name" value="Cytochrome c oxidase-like, subunit I domain"/>
    <property type="match status" value="1"/>
</dbReference>
<feature type="transmembrane region" description="Helical" evidence="16">
    <location>
        <begin position="114"/>
        <end position="140"/>
    </location>
</feature>
<feature type="transmembrane region" description="Helical" evidence="16">
    <location>
        <begin position="33"/>
        <end position="54"/>
    </location>
</feature>
<keyword evidence="10 15" id="KW-0249">Electron transport</keyword>
<evidence type="ECO:0000256" key="5">
    <source>
        <dbReference type="ARBA" id="ARBA00022617"/>
    </source>
</evidence>
<keyword evidence="15 18" id="KW-0496">Mitochondrion</keyword>
<accession>A0A8H2SIK2</accession>
<evidence type="ECO:0000256" key="16">
    <source>
        <dbReference type="SAM" id="Phobius"/>
    </source>
</evidence>
<keyword evidence="12 15" id="KW-0408">Iron</keyword>
<comment type="function">
    <text evidence="15">Component of the cytochrome c oxidase, the last enzyme in the mitochondrial electron transport chain which drives oxidative phosphorylation. The respiratory chain contains 3 multisubunit complexes succinate dehydrogenase (complex II, CII), ubiquinol-cytochrome c oxidoreductase (cytochrome b-c1 complex, complex III, CIII) and cytochrome c oxidase (complex IV, CIV), that cooperate to transfer electrons derived from NADH and succinate to molecular oxygen, creating an electrochemical gradient over the inner membrane that drives transmembrane transport and the ATP synthase. Cytochrome c oxidase is the component of the respiratory chain that catalyzes the reduction of oxygen to water. Electrons originating from reduced cytochrome c in the intermembrane space (IMS) are transferred via the dinuclear copper A center (CU(A)) of subunit 2 and heme A of subunit 1 to the active site in subunit 1, a binuclear center (BNC) formed by heme A3 and copper B (CU(B)). The BNC reduces molecular oxygen to 2 water molecules using 4 electrons from cytochrome c in the IMS and 4 protons from the mitochondrial matrix.</text>
</comment>
<dbReference type="EMBL" id="MW971521">
    <property type="protein sequence ID" value="QXE46262.1"/>
    <property type="molecule type" value="Genomic_DNA"/>
</dbReference>
<evidence type="ECO:0000256" key="7">
    <source>
        <dbReference type="ARBA" id="ARBA00022692"/>
    </source>
</evidence>
<dbReference type="InterPro" id="IPR000883">
    <property type="entry name" value="Cyt_C_Oxase_1"/>
</dbReference>
<feature type="transmembrane region" description="Helical" evidence="16">
    <location>
        <begin position="465"/>
        <end position="489"/>
    </location>
</feature>
<feature type="transmembrane region" description="Helical" evidence="16">
    <location>
        <begin position="420"/>
        <end position="445"/>
    </location>
</feature>
<feature type="transmembrane region" description="Helical" evidence="16">
    <location>
        <begin position="280"/>
        <end position="304"/>
    </location>
</feature>
<feature type="transmembrane region" description="Helical" evidence="16">
    <location>
        <begin position="197"/>
        <end position="224"/>
    </location>
</feature>
<evidence type="ECO:0000256" key="14">
    <source>
        <dbReference type="ARBA" id="ARBA00023136"/>
    </source>
</evidence>
<dbReference type="PROSITE" id="PS50855">
    <property type="entry name" value="COX1"/>
    <property type="match status" value="1"/>
</dbReference>
<evidence type="ECO:0000256" key="11">
    <source>
        <dbReference type="ARBA" id="ARBA00022989"/>
    </source>
</evidence>
<dbReference type="AlphaFoldDB" id="A0A8H2SIK2"/>
<evidence type="ECO:0000256" key="10">
    <source>
        <dbReference type="ARBA" id="ARBA00022982"/>
    </source>
</evidence>
<name>A0A8H2SIK2_9STRA</name>
<dbReference type="GO" id="GO:0015990">
    <property type="term" value="P:electron transport coupled proton transport"/>
    <property type="evidence" value="ECO:0007669"/>
    <property type="project" value="TreeGrafter"/>
</dbReference>
<dbReference type="GO" id="GO:0005743">
    <property type="term" value="C:mitochondrial inner membrane"/>
    <property type="evidence" value="ECO:0007669"/>
    <property type="project" value="UniProtKB-SubCell"/>
</dbReference>